<accession>A0A1M4YB56</accession>
<keyword evidence="2" id="KW-1185">Reference proteome</keyword>
<organism evidence="1 2">
    <name type="scientific">Desulforamulus putei DSM 12395</name>
    <dbReference type="NCBI Taxonomy" id="1121429"/>
    <lineage>
        <taxon>Bacteria</taxon>
        <taxon>Bacillati</taxon>
        <taxon>Bacillota</taxon>
        <taxon>Clostridia</taxon>
        <taxon>Eubacteriales</taxon>
        <taxon>Peptococcaceae</taxon>
        <taxon>Desulforamulus</taxon>
    </lineage>
</organism>
<sequence length="148" mass="17339">MFRFPPLRDPRVALFGLTLFNHANPGLEKQLEIFANILEATRNSLSAIRSEMHNFESSMFSITAPKTEFTTQPVHETVQQDAAISYTNPNYTQPASQVQQPYTTVQTMDIKDERENQVKDQLERFIRQNPDKMNEFLDDLERLIRKYR</sequence>
<gene>
    <name evidence="1" type="ORF">SAMN02745133_01661</name>
</gene>
<dbReference type="EMBL" id="FQUY01000010">
    <property type="protein sequence ID" value="SHF02846.1"/>
    <property type="molecule type" value="Genomic_DNA"/>
</dbReference>
<evidence type="ECO:0000313" key="1">
    <source>
        <dbReference type="EMBL" id="SHF02846.1"/>
    </source>
</evidence>
<dbReference type="STRING" id="1121429.SAMN02745133_01661"/>
<protein>
    <submittedName>
        <fullName evidence="1">Uncharacterized protein</fullName>
    </submittedName>
</protein>
<dbReference type="OrthoDB" id="1787174at2"/>
<name>A0A1M4YB56_9FIRM</name>
<dbReference type="Proteomes" id="UP000184148">
    <property type="component" value="Unassembled WGS sequence"/>
</dbReference>
<dbReference type="AlphaFoldDB" id="A0A1M4YB56"/>
<dbReference type="RefSeq" id="WP_073238525.1">
    <property type="nucleotide sequence ID" value="NZ_FQUY01000010.1"/>
</dbReference>
<evidence type="ECO:0000313" key="2">
    <source>
        <dbReference type="Proteomes" id="UP000184148"/>
    </source>
</evidence>
<proteinExistence type="predicted"/>
<reference evidence="2" key="1">
    <citation type="submission" date="2016-11" db="EMBL/GenBank/DDBJ databases">
        <authorList>
            <person name="Varghese N."/>
            <person name="Submissions S."/>
        </authorList>
    </citation>
    <scope>NUCLEOTIDE SEQUENCE [LARGE SCALE GENOMIC DNA]</scope>
    <source>
        <strain evidence="2">DSM 12395</strain>
    </source>
</reference>